<proteinExistence type="predicted"/>
<gene>
    <name evidence="2" type="primary">Aste57867_18027</name>
    <name evidence="1" type="ORF">As57867_017965</name>
    <name evidence="2" type="ORF">ASTE57867_18027</name>
</gene>
<reference evidence="1" key="2">
    <citation type="submission" date="2019-06" db="EMBL/GenBank/DDBJ databases">
        <title>Genomics analysis of Aphanomyces spp. identifies a new class of oomycete effector associated with host adaptation.</title>
        <authorList>
            <person name="Gaulin E."/>
        </authorList>
    </citation>
    <scope>NUCLEOTIDE SEQUENCE</scope>
    <source>
        <strain evidence="1">CBS 578.67</strain>
    </source>
</reference>
<accession>A0A485LA84</accession>
<dbReference type="AlphaFoldDB" id="A0A485LA84"/>
<evidence type="ECO:0000313" key="2">
    <source>
        <dbReference type="EMBL" id="VFT94766.1"/>
    </source>
</evidence>
<name>A0A485LA84_9STRA</name>
<keyword evidence="3" id="KW-1185">Reference proteome</keyword>
<dbReference type="EMBL" id="CAADRA010006392">
    <property type="protein sequence ID" value="VFT94766.1"/>
    <property type="molecule type" value="Genomic_DNA"/>
</dbReference>
<organism evidence="2 3">
    <name type="scientific">Aphanomyces stellatus</name>
    <dbReference type="NCBI Taxonomy" id="120398"/>
    <lineage>
        <taxon>Eukaryota</taxon>
        <taxon>Sar</taxon>
        <taxon>Stramenopiles</taxon>
        <taxon>Oomycota</taxon>
        <taxon>Saprolegniomycetes</taxon>
        <taxon>Saprolegniales</taxon>
        <taxon>Verrucalvaceae</taxon>
        <taxon>Aphanomyces</taxon>
    </lineage>
</organism>
<dbReference type="Proteomes" id="UP000332933">
    <property type="component" value="Unassembled WGS sequence"/>
</dbReference>
<dbReference type="EMBL" id="VJMH01006371">
    <property type="protein sequence ID" value="KAF0690580.1"/>
    <property type="molecule type" value="Genomic_DNA"/>
</dbReference>
<reference evidence="2 3" key="1">
    <citation type="submission" date="2019-03" db="EMBL/GenBank/DDBJ databases">
        <authorList>
            <person name="Gaulin E."/>
            <person name="Dumas B."/>
        </authorList>
    </citation>
    <scope>NUCLEOTIDE SEQUENCE [LARGE SCALE GENOMIC DNA]</scope>
    <source>
        <strain evidence="2">CBS 568.67</strain>
    </source>
</reference>
<evidence type="ECO:0000313" key="3">
    <source>
        <dbReference type="Proteomes" id="UP000332933"/>
    </source>
</evidence>
<sequence>MDWITTPPQFNKLVTFHGILFPAQDRTPYDVALRATSTHGIPTQITIENGTTRQRWECVVQDTKHHSHNGAHVFPCVVVVAALEAALAAKEKRESAISVVDLHEATRGRMRLVLTLTTFGQLSTVYTFMLTTAVPPPNAPDSLTHSAAALAAHAEALHATAKALEKQFEAVLK</sequence>
<evidence type="ECO:0000313" key="1">
    <source>
        <dbReference type="EMBL" id="KAF0690580.1"/>
    </source>
</evidence>
<protein>
    <submittedName>
        <fullName evidence="2">Aste57867_18027 protein</fullName>
    </submittedName>
</protein>